<accession>A0A2X0PFZ2</accession>
<protein>
    <submittedName>
        <fullName evidence="1">BQ5605_C038g11702 protein</fullName>
    </submittedName>
</protein>
<evidence type="ECO:0000313" key="2">
    <source>
        <dbReference type="Proteomes" id="UP000249464"/>
    </source>
</evidence>
<gene>
    <name evidence="1" type="primary">BQ5605_C038g11702</name>
    <name evidence="1" type="ORF">BQ5605_C038G11702</name>
</gene>
<proteinExistence type="predicted"/>
<name>A0A2X0PFZ2_9BASI</name>
<sequence length="71" mass="7740">MRSFFVIVAVVCTVGSAFATTVLILNTVFSLPNARATSATPTQPAGFKKLRRSPDAEEFQLETGGRLHNNW</sequence>
<dbReference type="Proteomes" id="UP000249464">
    <property type="component" value="Unassembled WGS sequence"/>
</dbReference>
<dbReference type="EMBL" id="FQNC01000061">
    <property type="protein sequence ID" value="SGY91854.1"/>
    <property type="molecule type" value="Genomic_DNA"/>
</dbReference>
<organism evidence="1 2">
    <name type="scientific">Microbotryum silenes-dioicae</name>
    <dbReference type="NCBI Taxonomy" id="796604"/>
    <lineage>
        <taxon>Eukaryota</taxon>
        <taxon>Fungi</taxon>
        <taxon>Dikarya</taxon>
        <taxon>Basidiomycota</taxon>
        <taxon>Pucciniomycotina</taxon>
        <taxon>Microbotryomycetes</taxon>
        <taxon>Microbotryales</taxon>
        <taxon>Microbotryaceae</taxon>
        <taxon>Microbotryum</taxon>
    </lineage>
</organism>
<evidence type="ECO:0000313" key="1">
    <source>
        <dbReference type="EMBL" id="SGY91854.1"/>
    </source>
</evidence>
<keyword evidence="2" id="KW-1185">Reference proteome</keyword>
<reference evidence="1 2" key="1">
    <citation type="submission" date="2016-11" db="EMBL/GenBank/DDBJ databases">
        <authorList>
            <person name="Jaros S."/>
            <person name="Januszkiewicz K."/>
            <person name="Wedrychowicz H."/>
        </authorList>
    </citation>
    <scope>NUCLEOTIDE SEQUENCE [LARGE SCALE GENOMIC DNA]</scope>
</reference>
<dbReference type="AlphaFoldDB" id="A0A2X0PFZ2"/>